<dbReference type="InterPro" id="IPR046960">
    <property type="entry name" value="PPR_At4g14850-like_plant"/>
</dbReference>
<proteinExistence type="predicted"/>
<comment type="caution">
    <text evidence="3">The sequence shown here is derived from an EMBL/GenBank/DDBJ whole genome shotgun (WGS) entry which is preliminary data.</text>
</comment>
<dbReference type="SUPFAM" id="SSF48452">
    <property type="entry name" value="TPR-like"/>
    <property type="match status" value="1"/>
</dbReference>
<feature type="repeat" description="PPR" evidence="2">
    <location>
        <begin position="109"/>
        <end position="143"/>
    </location>
</feature>
<dbReference type="PROSITE" id="PS51375">
    <property type="entry name" value="PPR"/>
    <property type="match status" value="5"/>
</dbReference>
<name>A0ABD3KD82_EUCGL</name>
<reference evidence="3 4" key="1">
    <citation type="submission" date="2024-11" db="EMBL/GenBank/DDBJ databases">
        <title>Chromosome-level genome assembly of Eucalyptus globulus Labill. provides insights into its genome evolution.</title>
        <authorList>
            <person name="Li X."/>
        </authorList>
    </citation>
    <scope>NUCLEOTIDE SEQUENCE [LARGE SCALE GENOMIC DNA]</scope>
    <source>
        <strain evidence="3">CL2024</strain>
        <tissue evidence="3">Fresh tender leaves</tissue>
    </source>
</reference>
<dbReference type="Pfam" id="PF01535">
    <property type="entry name" value="PPR"/>
    <property type="match status" value="2"/>
</dbReference>
<evidence type="ECO:0000313" key="3">
    <source>
        <dbReference type="EMBL" id="KAL3737845.1"/>
    </source>
</evidence>
<dbReference type="InterPro" id="IPR002885">
    <property type="entry name" value="PPR_rpt"/>
</dbReference>
<keyword evidence="1" id="KW-0677">Repeat</keyword>
<evidence type="ECO:0000313" key="4">
    <source>
        <dbReference type="Proteomes" id="UP001634007"/>
    </source>
</evidence>
<evidence type="ECO:0000256" key="1">
    <source>
        <dbReference type="ARBA" id="ARBA00022737"/>
    </source>
</evidence>
<feature type="repeat" description="PPR" evidence="2">
    <location>
        <begin position="370"/>
        <end position="404"/>
    </location>
</feature>
<dbReference type="InterPro" id="IPR011990">
    <property type="entry name" value="TPR-like_helical_dom_sf"/>
</dbReference>
<dbReference type="NCBIfam" id="TIGR00756">
    <property type="entry name" value="PPR"/>
    <property type="match status" value="5"/>
</dbReference>
<dbReference type="Gene3D" id="1.25.40.10">
    <property type="entry name" value="Tetratricopeptide repeat domain"/>
    <property type="match status" value="4"/>
</dbReference>
<sequence length="600" mass="67431">MSSPGRAKRLVTLTHPLLRKLDSCSSVAEFNQVHAQLLVSDHYLATSQAVKKLCALRAVSRAVLFFRSTSEPDASVCNTIMRTYVGGKDAGSAMRFYRDEMVGNDVVPNHITFPIVLKVCVETGSLSEGEKVHGRVFKLGFEPDLFVTNALIHFYSAFQKTGNARLVFDAGPVRDCVSWNTMIDGYVKNGEADRARELFDEMTERDAVTWTSMIGGYIGRGEMEEARSLFDKMPSRDIPSWNCMIDGYARIGCFWVALELFNSMPSRNVASWNTLLDHLVRHEHYRECLSLFDTMLQEREIKPNKFTLLPVLTACGNLGDLDRGQLVRSYITRNHIKADVALSTALLTLYAKCGAVDVARNLFDQMLDKNVVSWNAMILGYGMHGHGEKALDLFLEMEKRGQIPNESSFVSVLSACKRCGMVLEGWWCFDLMSRVYKIDPKVQHYGCMLELLAMVGLMKEDIEELVKEVPTGAGSTHSTTVLGETVAERLIELDPTDVAPYVLLANMHAAEGNWDAVENVRKIMKDIGLQKEVRSSLSRLGGIESEDVEKDSLPHRRVMIYSMLSEIGSHMKVYCRDSRVVEELTLSLVELIRKEKKDFS</sequence>
<dbReference type="FunFam" id="1.25.40.10:FF:000090">
    <property type="entry name" value="Pentatricopeptide repeat-containing protein, chloroplastic"/>
    <property type="match status" value="1"/>
</dbReference>
<dbReference type="AlphaFoldDB" id="A0ABD3KD82"/>
<dbReference type="Proteomes" id="UP001634007">
    <property type="component" value="Unassembled WGS sequence"/>
</dbReference>
<accession>A0ABD3KD82</accession>
<dbReference type="PANTHER" id="PTHR47926">
    <property type="entry name" value="PENTATRICOPEPTIDE REPEAT-CONTAINING PROTEIN"/>
    <property type="match status" value="1"/>
</dbReference>
<dbReference type="PANTHER" id="PTHR47926:SF485">
    <property type="entry name" value="REPEAT-LIKE SUPERFAMILY PROTEIN, PUTATIVE-RELATED"/>
    <property type="match status" value="1"/>
</dbReference>
<feature type="repeat" description="PPR" evidence="2">
    <location>
        <begin position="175"/>
        <end position="209"/>
    </location>
</feature>
<evidence type="ECO:0000256" key="2">
    <source>
        <dbReference type="PROSITE-ProRule" id="PRU00708"/>
    </source>
</evidence>
<dbReference type="FunFam" id="1.25.40.10:FF:000125">
    <property type="entry name" value="Pentatricopeptide repeat-containing protein"/>
    <property type="match status" value="1"/>
</dbReference>
<dbReference type="Pfam" id="PF13041">
    <property type="entry name" value="PPR_2"/>
    <property type="match status" value="2"/>
</dbReference>
<keyword evidence="4" id="KW-1185">Reference proteome</keyword>
<organism evidence="3 4">
    <name type="scientific">Eucalyptus globulus</name>
    <name type="common">Tasmanian blue gum</name>
    <dbReference type="NCBI Taxonomy" id="34317"/>
    <lineage>
        <taxon>Eukaryota</taxon>
        <taxon>Viridiplantae</taxon>
        <taxon>Streptophyta</taxon>
        <taxon>Embryophyta</taxon>
        <taxon>Tracheophyta</taxon>
        <taxon>Spermatophyta</taxon>
        <taxon>Magnoliopsida</taxon>
        <taxon>eudicotyledons</taxon>
        <taxon>Gunneridae</taxon>
        <taxon>Pentapetalae</taxon>
        <taxon>rosids</taxon>
        <taxon>malvids</taxon>
        <taxon>Myrtales</taxon>
        <taxon>Myrtaceae</taxon>
        <taxon>Myrtoideae</taxon>
        <taxon>Eucalypteae</taxon>
        <taxon>Eucalyptus</taxon>
    </lineage>
</organism>
<feature type="repeat" description="PPR" evidence="2">
    <location>
        <begin position="73"/>
        <end position="108"/>
    </location>
</feature>
<feature type="repeat" description="PPR" evidence="2">
    <location>
        <begin position="237"/>
        <end position="271"/>
    </location>
</feature>
<protein>
    <submittedName>
        <fullName evidence="3">Uncharacterized protein</fullName>
    </submittedName>
</protein>
<dbReference type="Pfam" id="PF20431">
    <property type="entry name" value="E_motif"/>
    <property type="match status" value="1"/>
</dbReference>
<dbReference type="InterPro" id="IPR046848">
    <property type="entry name" value="E_motif"/>
</dbReference>
<gene>
    <name evidence="3" type="ORF">ACJRO7_019383</name>
</gene>
<dbReference type="GO" id="GO:0048731">
    <property type="term" value="P:system development"/>
    <property type="evidence" value="ECO:0007669"/>
    <property type="project" value="UniProtKB-ARBA"/>
</dbReference>
<dbReference type="EMBL" id="JBJKBG010000005">
    <property type="protein sequence ID" value="KAL3737845.1"/>
    <property type="molecule type" value="Genomic_DNA"/>
</dbReference>